<evidence type="ECO:0000313" key="1">
    <source>
        <dbReference type="EMBL" id="CAE6203870.1"/>
    </source>
</evidence>
<dbReference type="PANTHER" id="PTHR13318:SF77">
    <property type="entry name" value="F-BOX DOMAIN-CONTAINING PROTEIN"/>
    <property type="match status" value="1"/>
</dbReference>
<evidence type="ECO:0000313" key="2">
    <source>
        <dbReference type="Proteomes" id="UP000682877"/>
    </source>
</evidence>
<keyword evidence="2" id="KW-1185">Reference proteome</keyword>
<dbReference type="GO" id="GO:0031146">
    <property type="term" value="P:SCF-dependent proteasomal ubiquitin-dependent protein catabolic process"/>
    <property type="evidence" value="ECO:0007669"/>
    <property type="project" value="TreeGrafter"/>
</dbReference>
<dbReference type="InterPro" id="IPR006553">
    <property type="entry name" value="Leu-rich_rpt_Cys-con_subtyp"/>
</dbReference>
<dbReference type="Gene3D" id="3.80.10.10">
    <property type="entry name" value="Ribonuclease Inhibitor"/>
    <property type="match status" value="2"/>
</dbReference>
<reference evidence="1" key="1">
    <citation type="submission" date="2021-01" db="EMBL/GenBank/DDBJ databases">
        <authorList>
            <person name="Bezrukov I."/>
        </authorList>
    </citation>
    <scope>NUCLEOTIDE SEQUENCE</scope>
</reference>
<dbReference type="InterPro" id="IPR032675">
    <property type="entry name" value="LRR_dom_sf"/>
</dbReference>
<proteinExistence type="predicted"/>
<name>A0A8S2AU79_ARAAE</name>
<dbReference type="PANTHER" id="PTHR13318">
    <property type="entry name" value="PARTNER OF PAIRED, ISOFORM B-RELATED"/>
    <property type="match status" value="1"/>
</dbReference>
<dbReference type="SUPFAM" id="SSF52047">
    <property type="entry name" value="RNI-like"/>
    <property type="match status" value="1"/>
</dbReference>
<accession>A0A8S2AU79</accession>
<dbReference type="Proteomes" id="UP000682877">
    <property type="component" value="Chromosome 7"/>
</dbReference>
<dbReference type="SMART" id="SM00367">
    <property type="entry name" value="LRR_CC"/>
    <property type="match status" value="4"/>
</dbReference>
<organism evidence="1 2">
    <name type="scientific">Arabidopsis arenosa</name>
    <name type="common">Sand rock-cress</name>
    <name type="synonym">Cardaminopsis arenosa</name>
    <dbReference type="NCBI Taxonomy" id="38785"/>
    <lineage>
        <taxon>Eukaryota</taxon>
        <taxon>Viridiplantae</taxon>
        <taxon>Streptophyta</taxon>
        <taxon>Embryophyta</taxon>
        <taxon>Tracheophyta</taxon>
        <taxon>Spermatophyta</taxon>
        <taxon>Magnoliopsida</taxon>
        <taxon>eudicotyledons</taxon>
        <taxon>Gunneridae</taxon>
        <taxon>Pentapetalae</taxon>
        <taxon>rosids</taxon>
        <taxon>malvids</taxon>
        <taxon>Brassicales</taxon>
        <taxon>Brassicaceae</taxon>
        <taxon>Camelineae</taxon>
        <taxon>Arabidopsis</taxon>
    </lineage>
</organism>
<sequence length="501" mass="55552">MEEILFDEILCEIFTRLPSSSSSSSISSSLPSFESVPLVSKRWLRLYRASKTSMSLKFSPHDTSVITLLPSILNNHPSLSSLSISRGFTINTKIITTPIRSDVESLKAETIFNDELISIISSCCLNLRNLCFLINPVSSSSLVPLSTSLSLTSLSIEVWKPQNSDFTWIALFSSLKELSIHVCSTSSPAFDSYPRSKPNPEVVELGLESISLFGIEPDDNDVTWLWKCCRKLKKLSLRSCGSIGEIEFFGLCLENLEEIELRTCRSIVDVVLLKVSEICESLKSLLIHDGGSKDGLVCFMNNARCYDTLERLDLRLPMDLTDDHLVSLAANFKCLSSISLTSCIFVTGFSLKALALSFSSSLEELSLLSCNAIERERGLLATIGQHLGRLRKLDLTRNEWLFDKEVVSMLASCNGLVEVVLRECKHLTGAVLVALNKNCVKLKTLDVLSCPLIEPDDVEGFVMKTQCLKKLVVEENQITEAIVKLASSKLIETVVFPSLVW</sequence>
<evidence type="ECO:0008006" key="3">
    <source>
        <dbReference type="Google" id="ProtNLM"/>
    </source>
</evidence>
<dbReference type="GO" id="GO:0019005">
    <property type="term" value="C:SCF ubiquitin ligase complex"/>
    <property type="evidence" value="ECO:0007669"/>
    <property type="project" value="TreeGrafter"/>
</dbReference>
<protein>
    <recommendedName>
        <fullName evidence="3">RNI-like superfamily protein</fullName>
    </recommendedName>
</protein>
<dbReference type="EMBL" id="LR999457">
    <property type="protein sequence ID" value="CAE6203870.1"/>
    <property type="molecule type" value="Genomic_DNA"/>
</dbReference>
<gene>
    <name evidence="1" type="ORF">AARE701A_LOCUS20015</name>
</gene>
<dbReference type="AlphaFoldDB" id="A0A8S2AU79"/>